<feature type="transmembrane region" description="Helical" evidence="9">
    <location>
        <begin position="187"/>
        <end position="213"/>
    </location>
</feature>
<dbReference type="InterPro" id="IPR001851">
    <property type="entry name" value="ABC_transp_permease"/>
</dbReference>
<dbReference type="EMBL" id="VDUZ01000046">
    <property type="protein sequence ID" value="TXL71255.1"/>
    <property type="molecule type" value="Genomic_DNA"/>
</dbReference>
<feature type="transmembrane region" description="Helical" evidence="9">
    <location>
        <begin position="66"/>
        <end position="90"/>
    </location>
</feature>
<proteinExistence type="inferred from homology"/>
<keyword evidence="2" id="KW-0813">Transport</keyword>
<keyword evidence="7 9" id="KW-0472">Membrane</keyword>
<evidence type="ECO:0000256" key="4">
    <source>
        <dbReference type="ARBA" id="ARBA00022692"/>
    </source>
</evidence>
<feature type="transmembrane region" description="Helical" evidence="9">
    <location>
        <begin position="147"/>
        <end position="166"/>
    </location>
</feature>
<keyword evidence="3" id="KW-1003">Cell membrane</keyword>
<evidence type="ECO:0000256" key="5">
    <source>
        <dbReference type="ARBA" id="ARBA00022970"/>
    </source>
</evidence>
<feature type="transmembrane region" description="Helical" evidence="9">
    <location>
        <begin position="102"/>
        <end position="127"/>
    </location>
</feature>
<evidence type="ECO:0000256" key="8">
    <source>
        <dbReference type="ARBA" id="ARBA00037998"/>
    </source>
</evidence>
<comment type="caution">
    <text evidence="10">The sequence shown here is derived from an EMBL/GenBank/DDBJ whole genome shotgun (WGS) entry which is preliminary data.</text>
</comment>
<organism evidence="10 11">
    <name type="scientific">Vineibacter terrae</name>
    <dbReference type="NCBI Taxonomy" id="2586908"/>
    <lineage>
        <taxon>Bacteria</taxon>
        <taxon>Pseudomonadati</taxon>
        <taxon>Pseudomonadota</taxon>
        <taxon>Alphaproteobacteria</taxon>
        <taxon>Hyphomicrobiales</taxon>
        <taxon>Vineibacter</taxon>
    </lineage>
</organism>
<protein>
    <submittedName>
        <fullName evidence="10">Branched-chain amino acid ABC transporter permease</fullName>
    </submittedName>
</protein>
<comment type="subcellular location">
    <subcellularLocation>
        <location evidence="1">Cell membrane</location>
        <topology evidence="1">Multi-pass membrane protein</topology>
    </subcellularLocation>
</comment>
<dbReference type="AlphaFoldDB" id="A0A5C8PBS7"/>
<keyword evidence="6 9" id="KW-1133">Transmembrane helix</keyword>
<reference evidence="10 11" key="1">
    <citation type="submission" date="2019-06" db="EMBL/GenBank/DDBJ databases">
        <title>New taxonomy in bacterial strain CC-CFT640, isolated from vineyard.</title>
        <authorList>
            <person name="Lin S.-Y."/>
            <person name="Tsai C.-F."/>
            <person name="Young C.-C."/>
        </authorList>
    </citation>
    <scope>NUCLEOTIDE SEQUENCE [LARGE SCALE GENOMIC DNA]</scope>
    <source>
        <strain evidence="10 11">CC-CFT640</strain>
    </source>
</reference>
<feature type="transmembrane region" description="Helical" evidence="9">
    <location>
        <begin position="6"/>
        <end position="30"/>
    </location>
</feature>
<evidence type="ECO:0000256" key="9">
    <source>
        <dbReference type="SAM" id="Phobius"/>
    </source>
</evidence>
<dbReference type="CDD" id="cd06582">
    <property type="entry name" value="TM_PBP1_LivH_like"/>
    <property type="match status" value="1"/>
</dbReference>
<evidence type="ECO:0000313" key="10">
    <source>
        <dbReference type="EMBL" id="TXL71255.1"/>
    </source>
</evidence>
<comment type="similarity">
    <text evidence="8">Belongs to the binding-protein-dependent transport system permease family. LivHM subfamily.</text>
</comment>
<name>A0A5C8PBS7_9HYPH</name>
<dbReference type="Pfam" id="PF02653">
    <property type="entry name" value="BPD_transp_2"/>
    <property type="match status" value="1"/>
</dbReference>
<feature type="transmembrane region" description="Helical" evidence="9">
    <location>
        <begin position="270"/>
        <end position="289"/>
    </location>
</feature>
<feature type="transmembrane region" description="Helical" evidence="9">
    <location>
        <begin position="37"/>
        <end position="54"/>
    </location>
</feature>
<keyword evidence="5" id="KW-0029">Amino-acid transport</keyword>
<dbReference type="RefSeq" id="WP_147850877.1">
    <property type="nucleotide sequence ID" value="NZ_VDUZ01000046.1"/>
</dbReference>
<dbReference type="OrthoDB" id="8126477at2"/>
<dbReference type="GO" id="GO:0006865">
    <property type="term" value="P:amino acid transport"/>
    <property type="evidence" value="ECO:0007669"/>
    <property type="project" value="UniProtKB-KW"/>
</dbReference>
<feature type="transmembrane region" description="Helical" evidence="9">
    <location>
        <begin position="233"/>
        <end position="263"/>
    </location>
</feature>
<evidence type="ECO:0000256" key="7">
    <source>
        <dbReference type="ARBA" id="ARBA00023136"/>
    </source>
</evidence>
<dbReference type="PANTHER" id="PTHR11795">
    <property type="entry name" value="BRANCHED-CHAIN AMINO ACID TRANSPORT SYSTEM PERMEASE PROTEIN LIVH"/>
    <property type="match status" value="1"/>
</dbReference>
<accession>A0A5C8PBS7</accession>
<keyword evidence="11" id="KW-1185">Reference proteome</keyword>
<dbReference type="GO" id="GO:0005886">
    <property type="term" value="C:plasma membrane"/>
    <property type="evidence" value="ECO:0007669"/>
    <property type="project" value="UniProtKB-SubCell"/>
</dbReference>
<dbReference type="PANTHER" id="PTHR11795:SF442">
    <property type="entry name" value="ABC TRANSPORTER ATP-BINDING PROTEIN"/>
    <property type="match status" value="1"/>
</dbReference>
<dbReference type="InterPro" id="IPR052157">
    <property type="entry name" value="BCAA_transport_permease"/>
</dbReference>
<evidence type="ECO:0000256" key="1">
    <source>
        <dbReference type="ARBA" id="ARBA00004651"/>
    </source>
</evidence>
<dbReference type="Proteomes" id="UP000321638">
    <property type="component" value="Unassembled WGS sequence"/>
</dbReference>
<evidence type="ECO:0000256" key="6">
    <source>
        <dbReference type="ARBA" id="ARBA00022989"/>
    </source>
</evidence>
<evidence type="ECO:0000313" key="11">
    <source>
        <dbReference type="Proteomes" id="UP000321638"/>
    </source>
</evidence>
<dbReference type="GO" id="GO:0022857">
    <property type="term" value="F:transmembrane transporter activity"/>
    <property type="evidence" value="ECO:0007669"/>
    <property type="project" value="InterPro"/>
</dbReference>
<evidence type="ECO:0000256" key="3">
    <source>
        <dbReference type="ARBA" id="ARBA00022475"/>
    </source>
</evidence>
<gene>
    <name evidence="10" type="ORF">FHP25_31015</name>
</gene>
<keyword evidence="4 9" id="KW-0812">Transmembrane</keyword>
<sequence>MPEPAFLFGQFLGGLTAGMFLFTIAAGLSLIFGVLRVLNFAHGSFYMFGAYLGWQVMSWVGPGTEYFWLAALAAAACVALLGIAIEHCLLRHLYRREELYQLLFTYALVLILADCAKIIWGTGQLSVSRPPSLSGAVQIFGTTVPHYNLFIMLLGPAIALGLWLLMHRSRVGRLVRAAVMDREMLGALGANVGSLYTIMFGIGAFLAGLGGALVTPVKSIVPGMDVEVIVEVFIVVVIGGLGSLWGTFLGALVFGQVLAFGILIMPRFSIFAVFALMAIILIVRPWGLLGKPLR</sequence>
<evidence type="ECO:0000256" key="2">
    <source>
        <dbReference type="ARBA" id="ARBA00022448"/>
    </source>
</evidence>